<evidence type="ECO:0000313" key="6">
    <source>
        <dbReference type="EMBL" id="SHM80651.1"/>
    </source>
</evidence>
<reference evidence="6 7" key="1">
    <citation type="submission" date="2016-11" db="EMBL/GenBank/DDBJ databases">
        <authorList>
            <person name="Jaros S."/>
            <person name="Januszkiewicz K."/>
            <person name="Wedrychowicz H."/>
        </authorList>
    </citation>
    <scope>NUCLEOTIDE SEQUENCE [LARGE SCALE GENOMIC DNA]</scope>
    <source>
        <strain evidence="6 7">DSM 15930</strain>
    </source>
</reference>
<dbReference type="InterPro" id="IPR047057">
    <property type="entry name" value="MerR_fam"/>
</dbReference>
<dbReference type="GO" id="GO:0003700">
    <property type="term" value="F:DNA-binding transcription factor activity"/>
    <property type="evidence" value="ECO:0007669"/>
    <property type="project" value="InterPro"/>
</dbReference>
<dbReference type="InterPro" id="IPR029442">
    <property type="entry name" value="GyrI-like"/>
</dbReference>
<keyword evidence="4" id="KW-0804">Transcription</keyword>
<feature type="domain" description="HTH merR-type" evidence="5">
    <location>
        <begin position="1"/>
        <end position="71"/>
    </location>
</feature>
<dbReference type="PANTHER" id="PTHR30204">
    <property type="entry name" value="REDOX-CYCLING DRUG-SENSING TRANSCRIPTIONAL ACTIVATOR SOXR"/>
    <property type="match status" value="1"/>
</dbReference>
<dbReference type="AlphaFoldDB" id="A0A1M7LSF2"/>
<dbReference type="Pfam" id="PF06445">
    <property type="entry name" value="GyrI-like"/>
    <property type="match status" value="1"/>
</dbReference>
<evidence type="ECO:0000259" key="5">
    <source>
        <dbReference type="PROSITE" id="PS50937"/>
    </source>
</evidence>
<dbReference type="InterPro" id="IPR009061">
    <property type="entry name" value="DNA-bd_dom_put_sf"/>
</dbReference>
<dbReference type="InterPro" id="IPR000551">
    <property type="entry name" value="MerR-type_HTH_dom"/>
</dbReference>
<dbReference type="SUPFAM" id="SSF55136">
    <property type="entry name" value="Probable bacterial effector-binding domain"/>
    <property type="match status" value="1"/>
</dbReference>
<name>A0A1M7LSF2_9FIRM</name>
<dbReference type="PROSITE" id="PS50937">
    <property type="entry name" value="HTH_MERR_2"/>
    <property type="match status" value="1"/>
</dbReference>
<evidence type="ECO:0000313" key="7">
    <source>
        <dbReference type="Proteomes" id="UP000184038"/>
    </source>
</evidence>
<evidence type="ECO:0000256" key="3">
    <source>
        <dbReference type="ARBA" id="ARBA00023125"/>
    </source>
</evidence>
<protein>
    <submittedName>
        <fullName evidence="6">DNA-binding transcriptional regulator, MerR family</fullName>
    </submittedName>
</protein>
<dbReference type="InterPro" id="IPR011256">
    <property type="entry name" value="Reg_factor_effector_dom_sf"/>
</dbReference>
<dbReference type="SMART" id="SM00871">
    <property type="entry name" value="AraC_E_bind"/>
    <property type="match status" value="1"/>
</dbReference>
<dbReference type="Pfam" id="PF13411">
    <property type="entry name" value="MerR_1"/>
    <property type="match status" value="1"/>
</dbReference>
<dbReference type="SUPFAM" id="SSF46955">
    <property type="entry name" value="Putative DNA-binding domain"/>
    <property type="match status" value="1"/>
</dbReference>
<dbReference type="STRING" id="1120996.SAMN02746066_03387"/>
<evidence type="ECO:0000256" key="1">
    <source>
        <dbReference type="ARBA" id="ARBA00022491"/>
    </source>
</evidence>
<keyword evidence="1" id="KW-0678">Repressor</keyword>
<keyword evidence="2" id="KW-0805">Transcription regulation</keyword>
<gene>
    <name evidence="6" type="ORF">SAMN02746066_03387</name>
</gene>
<dbReference type="Gene3D" id="3.20.80.10">
    <property type="entry name" value="Regulatory factor, effector binding domain"/>
    <property type="match status" value="1"/>
</dbReference>
<evidence type="ECO:0000256" key="4">
    <source>
        <dbReference type="ARBA" id="ARBA00023163"/>
    </source>
</evidence>
<dbReference type="EMBL" id="FRCP01000017">
    <property type="protein sequence ID" value="SHM80651.1"/>
    <property type="molecule type" value="Genomic_DNA"/>
</dbReference>
<accession>A0A1M7LSF2</accession>
<dbReference type="SMART" id="SM00422">
    <property type="entry name" value="HTH_MERR"/>
    <property type="match status" value="1"/>
</dbReference>
<dbReference type="GO" id="GO:0003677">
    <property type="term" value="F:DNA binding"/>
    <property type="evidence" value="ECO:0007669"/>
    <property type="project" value="UniProtKB-KW"/>
</dbReference>
<keyword evidence="3 6" id="KW-0238">DNA-binding</keyword>
<dbReference type="CDD" id="cd01107">
    <property type="entry name" value="HTH_BmrR"/>
    <property type="match status" value="1"/>
</dbReference>
<organism evidence="6 7">
    <name type="scientific">Anaerosporobacter mobilis DSM 15930</name>
    <dbReference type="NCBI Taxonomy" id="1120996"/>
    <lineage>
        <taxon>Bacteria</taxon>
        <taxon>Bacillati</taxon>
        <taxon>Bacillota</taxon>
        <taxon>Clostridia</taxon>
        <taxon>Lachnospirales</taxon>
        <taxon>Lachnospiraceae</taxon>
        <taxon>Anaerosporobacter</taxon>
    </lineage>
</organism>
<dbReference type="InterPro" id="IPR010499">
    <property type="entry name" value="AraC_E-bd"/>
</dbReference>
<dbReference type="OrthoDB" id="9773308at2"/>
<proteinExistence type="predicted"/>
<dbReference type="Proteomes" id="UP000184038">
    <property type="component" value="Unassembled WGS sequence"/>
</dbReference>
<dbReference type="Gene3D" id="1.10.1660.10">
    <property type="match status" value="1"/>
</dbReference>
<sequence>MYRIGEFSKMSKVSIKTLRYYDEIDLLKPEWIDNETNYRFYTTNQLVQIHQIQSYRQIGLSIDEIRLILMGKNEELILSKRQKEIEEAIVLMQEQLTRIEFMKEEKGEEAYMSYHAVVKEIPEYIVYSAKLELRDYKDYFTVLPPLGAKVMEMNPEIKCVTPEYCFISNMDMEYREKDIHIEFCEAVDRFGVAPEGVEFKKIESTTVVSVMHRGRYQDFGLAYAYAFDWIEKNGYIVTDNPRESYIDGIWNKEDEKDWLTEIQIPVIKRQ</sequence>
<dbReference type="RefSeq" id="WP_073289581.1">
    <property type="nucleotide sequence ID" value="NZ_FRCP01000017.1"/>
</dbReference>
<dbReference type="PANTHER" id="PTHR30204:SF69">
    <property type="entry name" value="MERR-FAMILY TRANSCRIPTIONAL REGULATOR"/>
    <property type="match status" value="1"/>
</dbReference>
<evidence type="ECO:0000256" key="2">
    <source>
        <dbReference type="ARBA" id="ARBA00023015"/>
    </source>
</evidence>
<keyword evidence="7" id="KW-1185">Reference proteome</keyword>